<keyword evidence="5 7" id="KW-0472">Membrane</keyword>
<dbReference type="Proteomes" id="UP000242638">
    <property type="component" value="Unassembled WGS sequence"/>
</dbReference>
<sequence>MITRLVYIIDFVNAWLFYFIWRKCLHAVVRLPASRWRRICFECSRRKIKMAIPGPGMSAGSLSSVTLQLLLNLTSIYFVFYFLFTLSLIIKKSLELPYPSDALTNDVGLLLLFAALEFLHFYWGARGNLTESDSYMFGNLIMTVATILLAVYFLVWQTYVMRADVIISSVLITVYGADGVLALSTLAKFRREYL</sequence>
<evidence type="ECO:0000256" key="6">
    <source>
        <dbReference type="ARBA" id="ARBA00023273"/>
    </source>
</evidence>
<dbReference type="Pfam" id="PF09799">
    <property type="entry name" value="Transmemb_17"/>
    <property type="match status" value="1"/>
</dbReference>
<evidence type="ECO:0000313" key="9">
    <source>
        <dbReference type="Proteomes" id="UP000242638"/>
    </source>
</evidence>
<dbReference type="Ensembl" id="ENSPRET00000017204.1">
    <property type="protein sequence ID" value="ENSPREP00000017024.1"/>
    <property type="gene ID" value="ENSPREG00000011518.1"/>
</dbReference>
<evidence type="ECO:0000256" key="7">
    <source>
        <dbReference type="SAM" id="Phobius"/>
    </source>
</evidence>
<evidence type="ECO:0000256" key="1">
    <source>
        <dbReference type="ARBA" id="ARBA00004138"/>
    </source>
</evidence>
<evidence type="ECO:0000256" key="3">
    <source>
        <dbReference type="ARBA" id="ARBA00022692"/>
    </source>
</evidence>
<dbReference type="PANTHER" id="PTHR13531">
    <property type="entry name" value="GEO07735P1-RELATED-RELATED"/>
    <property type="match status" value="1"/>
</dbReference>
<comment type="subcellular location">
    <subcellularLocation>
        <location evidence="1">Cell projection</location>
        <location evidence="1">Cilium</location>
    </subcellularLocation>
    <subcellularLocation>
        <location evidence="2">Membrane</location>
        <topology evidence="2">Multi-pass membrane protein</topology>
    </subcellularLocation>
</comment>
<keyword evidence="4 7" id="KW-1133">Transmembrane helix</keyword>
<reference evidence="9" key="1">
    <citation type="submission" date="2013-11" db="EMBL/GenBank/DDBJ databases">
        <title>The genomic landscape of the Guanapo guppy.</title>
        <authorList>
            <person name="Kuenstner A."/>
            <person name="Dreyer C."/>
        </authorList>
    </citation>
    <scope>NUCLEOTIDE SEQUENCE</scope>
    <source>
        <strain evidence="9">Guanapo</strain>
    </source>
</reference>
<accession>A0A3P9P5F1</accession>
<reference evidence="8" key="3">
    <citation type="submission" date="2025-09" db="UniProtKB">
        <authorList>
            <consortium name="Ensembl"/>
        </authorList>
    </citation>
    <scope>IDENTIFICATION</scope>
    <source>
        <strain evidence="8">Guanapo</strain>
    </source>
</reference>
<dbReference type="OMA" id="LRIEYIW"/>
<dbReference type="InterPro" id="IPR019184">
    <property type="entry name" value="Uncharacterised_TM-17"/>
</dbReference>
<feature type="transmembrane region" description="Helical" evidence="7">
    <location>
        <begin position="6"/>
        <end position="29"/>
    </location>
</feature>
<proteinExistence type="predicted"/>
<feature type="transmembrane region" description="Helical" evidence="7">
    <location>
        <begin position="135"/>
        <end position="159"/>
    </location>
</feature>
<keyword evidence="3 7" id="KW-0812">Transmembrane</keyword>
<reference evidence="8" key="2">
    <citation type="submission" date="2025-08" db="UniProtKB">
        <authorList>
            <consortium name="Ensembl"/>
        </authorList>
    </citation>
    <scope>IDENTIFICATION</scope>
    <source>
        <strain evidence="8">Guanapo</strain>
    </source>
</reference>
<evidence type="ECO:0000313" key="8">
    <source>
        <dbReference type="Ensembl" id="ENSPREP00000017024.1"/>
    </source>
</evidence>
<dbReference type="GO" id="GO:1905515">
    <property type="term" value="P:non-motile cilium assembly"/>
    <property type="evidence" value="ECO:0007669"/>
    <property type="project" value="TreeGrafter"/>
</dbReference>
<dbReference type="AlphaFoldDB" id="A0A3P9P5F1"/>
<dbReference type="GeneTree" id="ENSGT00940000153899"/>
<feature type="transmembrane region" description="Helical" evidence="7">
    <location>
        <begin position="165"/>
        <end position="187"/>
    </location>
</feature>
<dbReference type="GO" id="GO:0035869">
    <property type="term" value="C:ciliary transition zone"/>
    <property type="evidence" value="ECO:0007669"/>
    <property type="project" value="TreeGrafter"/>
</dbReference>
<keyword evidence="9" id="KW-1185">Reference proteome</keyword>
<keyword evidence="6" id="KW-0966">Cell projection</keyword>
<dbReference type="GO" id="GO:0016020">
    <property type="term" value="C:membrane"/>
    <property type="evidence" value="ECO:0007669"/>
    <property type="project" value="UniProtKB-SubCell"/>
</dbReference>
<dbReference type="PANTHER" id="PTHR13531:SF8">
    <property type="entry name" value="TRANSMEMBRANE PROTEIN 80"/>
    <property type="match status" value="1"/>
</dbReference>
<evidence type="ECO:0000256" key="2">
    <source>
        <dbReference type="ARBA" id="ARBA00004141"/>
    </source>
</evidence>
<evidence type="ECO:0000256" key="4">
    <source>
        <dbReference type="ARBA" id="ARBA00022989"/>
    </source>
</evidence>
<dbReference type="Bgee" id="ENSPREG00000011518">
    <property type="expression patterns" value="Expressed in head and 1 other cell type or tissue"/>
</dbReference>
<name>A0A3P9P5F1_POERE</name>
<evidence type="ECO:0000256" key="5">
    <source>
        <dbReference type="ARBA" id="ARBA00023136"/>
    </source>
</evidence>
<feature type="transmembrane region" description="Helical" evidence="7">
    <location>
        <begin position="102"/>
        <end position="123"/>
    </location>
</feature>
<dbReference type="STRING" id="8081.ENSPREP00000017024"/>
<organism evidence="8 9">
    <name type="scientific">Poecilia reticulata</name>
    <name type="common">Guppy</name>
    <name type="synonym">Acanthophacelus reticulatus</name>
    <dbReference type="NCBI Taxonomy" id="8081"/>
    <lineage>
        <taxon>Eukaryota</taxon>
        <taxon>Metazoa</taxon>
        <taxon>Chordata</taxon>
        <taxon>Craniata</taxon>
        <taxon>Vertebrata</taxon>
        <taxon>Euteleostomi</taxon>
        <taxon>Actinopterygii</taxon>
        <taxon>Neopterygii</taxon>
        <taxon>Teleostei</taxon>
        <taxon>Neoteleostei</taxon>
        <taxon>Acanthomorphata</taxon>
        <taxon>Ovalentaria</taxon>
        <taxon>Atherinomorphae</taxon>
        <taxon>Cyprinodontiformes</taxon>
        <taxon>Poeciliidae</taxon>
        <taxon>Poeciliinae</taxon>
        <taxon>Poecilia</taxon>
    </lineage>
</organism>
<protein>
    <submittedName>
        <fullName evidence="8">Transmembrane protein 80</fullName>
    </submittedName>
</protein>
<feature type="transmembrane region" description="Helical" evidence="7">
    <location>
        <begin position="69"/>
        <end position="90"/>
    </location>
</feature>